<evidence type="ECO:0000313" key="4">
    <source>
        <dbReference type="Proteomes" id="UP001596056"/>
    </source>
</evidence>
<gene>
    <name evidence="3" type="ORF">ACFPOC_12635</name>
</gene>
<comment type="caution">
    <text evidence="3">The sequence shown here is derived from an EMBL/GenBank/DDBJ whole genome shotgun (WGS) entry which is preliminary data.</text>
</comment>
<reference evidence="4" key="1">
    <citation type="journal article" date="2019" name="Int. J. Syst. Evol. Microbiol.">
        <title>The Global Catalogue of Microorganisms (GCM) 10K type strain sequencing project: providing services to taxonomists for standard genome sequencing and annotation.</title>
        <authorList>
            <consortium name="The Broad Institute Genomics Platform"/>
            <consortium name="The Broad Institute Genome Sequencing Center for Infectious Disease"/>
            <person name="Wu L."/>
            <person name="Ma J."/>
        </authorList>
    </citation>
    <scope>NUCLEOTIDE SEQUENCE [LARGE SCALE GENOMIC DNA]</scope>
    <source>
        <strain evidence="4">KACC 11588</strain>
    </source>
</reference>
<keyword evidence="4" id="KW-1185">Reference proteome</keyword>
<keyword evidence="1" id="KW-1133">Transmembrane helix</keyword>
<evidence type="ECO:0000313" key="3">
    <source>
        <dbReference type="EMBL" id="MFC5567251.1"/>
    </source>
</evidence>
<feature type="transmembrane region" description="Helical" evidence="1">
    <location>
        <begin position="12"/>
        <end position="31"/>
    </location>
</feature>
<feature type="transmembrane region" description="Helical" evidence="1">
    <location>
        <begin position="43"/>
        <end position="63"/>
    </location>
</feature>
<dbReference type="Pfam" id="PF07331">
    <property type="entry name" value="TctB"/>
    <property type="match status" value="1"/>
</dbReference>
<protein>
    <submittedName>
        <fullName evidence="3">Tripartite tricarboxylate transporter TctB family protein</fullName>
    </submittedName>
</protein>
<evidence type="ECO:0000256" key="1">
    <source>
        <dbReference type="SAM" id="Phobius"/>
    </source>
</evidence>
<keyword evidence="1" id="KW-0472">Membrane</keyword>
<dbReference type="RefSeq" id="WP_209841826.1">
    <property type="nucleotide sequence ID" value="NZ_JAGGJP010000012.1"/>
</dbReference>
<name>A0ABW0SE80_9RHOB</name>
<feature type="transmembrane region" description="Helical" evidence="1">
    <location>
        <begin position="122"/>
        <end position="142"/>
    </location>
</feature>
<evidence type="ECO:0000259" key="2">
    <source>
        <dbReference type="Pfam" id="PF07331"/>
    </source>
</evidence>
<organism evidence="3 4">
    <name type="scientific">Rubellimicrobium aerolatum</name>
    <dbReference type="NCBI Taxonomy" id="490979"/>
    <lineage>
        <taxon>Bacteria</taxon>
        <taxon>Pseudomonadati</taxon>
        <taxon>Pseudomonadota</taxon>
        <taxon>Alphaproteobacteria</taxon>
        <taxon>Rhodobacterales</taxon>
        <taxon>Roseobacteraceae</taxon>
        <taxon>Rubellimicrobium</taxon>
    </lineage>
</organism>
<dbReference type="InterPro" id="IPR009936">
    <property type="entry name" value="DUF1468"/>
</dbReference>
<keyword evidence="1" id="KW-0812">Transmembrane</keyword>
<dbReference type="EMBL" id="JBHSNA010000012">
    <property type="protein sequence ID" value="MFC5567251.1"/>
    <property type="molecule type" value="Genomic_DNA"/>
</dbReference>
<proteinExistence type="predicted"/>
<accession>A0ABW0SE80</accession>
<sequence>MRDRSFDPTDIAAGVVFIVLGLAFGLSSLGLEIGTALRMGPGYAPLVLAMVLTLLGVLILLSGLRSRRGEPIGRLAWRGMAVILPAPVLFGLTVRGLGFVPAIFLASLLASMASPRMKPWQALALALAVTVFSTLVFSYALGLPFRRFGPWLPI</sequence>
<feature type="domain" description="DUF1468" evidence="2">
    <location>
        <begin position="12"/>
        <end position="145"/>
    </location>
</feature>
<dbReference type="Proteomes" id="UP001596056">
    <property type="component" value="Unassembled WGS sequence"/>
</dbReference>